<dbReference type="PANTHER" id="PTHR37984">
    <property type="entry name" value="PROTEIN CBG26694"/>
    <property type="match status" value="1"/>
</dbReference>
<dbReference type="PANTHER" id="PTHR37984:SF15">
    <property type="entry name" value="INTEGRASE CATALYTIC DOMAIN-CONTAINING PROTEIN"/>
    <property type="match status" value="1"/>
</dbReference>
<proteinExistence type="predicted"/>
<evidence type="ECO:0000259" key="1">
    <source>
        <dbReference type="Pfam" id="PF17921"/>
    </source>
</evidence>
<dbReference type="InterPro" id="IPR041588">
    <property type="entry name" value="Integrase_H2C2"/>
</dbReference>
<dbReference type="EMBL" id="JACGWJ010000003">
    <property type="protein sequence ID" value="KAL0430819.1"/>
    <property type="molecule type" value="Genomic_DNA"/>
</dbReference>
<reference evidence="2" key="1">
    <citation type="submission" date="2020-06" db="EMBL/GenBank/DDBJ databases">
        <authorList>
            <person name="Li T."/>
            <person name="Hu X."/>
            <person name="Zhang T."/>
            <person name="Song X."/>
            <person name="Zhang H."/>
            <person name="Dai N."/>
            <person name="Sheng W."/>
            <person name="Hou X."/>
            <person name="Wei L."/>
        </authorList>
    </citation>
    <scope>NUCLEOTIDE SEQUENCE</scope>
    <source>
        <strain evidence="2">G02</strain>
        <tissue evidence="2">Leaf</tissue>
    </source>
</reference>
<dbReference type="Gene3D" id="3.30.420.10">
    <property type="entry name" value="Ribonuclease H-like superfamily/Ribonuclease H"/>
    <property type="match status" value="1"/>
</dbReference>
<dbReference type="FunFam" id="1.10.340.70:FF:000001">
    <property type="entry name" value="Retrovirus-related Pol polyprotein from transposon gypsy-like Protein"/>
    <property type="match status" value="1"/>
</dbReference>
<dbReference type="InterPro" id="IPR012337">
    <property type="entry name" value="RNaseH-like_sf"/>
</dbReference>
<protein>
    <recommendedName>
        <fullName evidence="1">Integrase zinc-binding domain-containing protein</fullName>
    </recommendedName>
</protein>
<dbReference type="SUPFAM" id="SSF53098">
    <property type="entry name" value="Ribonuclease H-like"/>
    <property type="match status" value="1"/>
</dbReference>
<evidence type="ECO:0000313" key="2">
    <source>
        <dbReference type="EMBL" id="KAL0430819.1"/>
    </source>
</evidence>
<reference evidence="2" key="2">
    <citation type="journal article" date="2024" name="Plant">
        <title>Genomic evolution and insights into agronomic trait innovations of Sesamum species.</title>
        <authorList>
            <person name="Miao H."/>
            <person name="Wang L."/>
            <person name="Qu L."/>
            <person name="Liu H."/>
            <person name="Sun Y."/>
            <person name="Le M."/>
            <person name="Wang Q."/>
            <person name="Wei S."/>
            <person name="Zheng Y."/>
            <person name="Lin W."/>
            <person name="Duan Y."/>
            <person name="Cao H."/>
            <person name="Xiong S."/>
            <person name="Wang X."/>
            <person name="Wei L."/>
            <person name="Li C."/>
            <person name="Ma Q."/>
            <person name="Ju M."/>
            <person name="Zhao R."/>
            <person name="Li G."/>
            <person name="Mu C."/>
            <person name="Tian Q."/>
            <person name="Mei H."/>
            <person name="Zhang T."/>
            <person name="Gao T."/>
            <person name="Zhang H."/>
        </authorList>
    </citation>
    <scope>NUCLEOTIDE SEQUENCE</scope>
    <source>
        <strain evidence="2">G02</strain>
    </source>
</reference>
<dbReference type="InterPro" id="IPR036397">
    <property type="entry name" value="RNaseH_sf"/>
</dbReference>
<name>A0AAW2VML5_SESRA</name>
<gene>
    <name evidence="2" type="ORF">Sradi_0707900</name>
</gene>
<comment type="caution">
    <text evidence="2">The sequence shown here is derived from an EMBL/GenBank/DDBJ whole genome shotgun (WGS) entry which is preliminary data.</text>
</comment>
<feature type="domain" description="Integrase zinc-binding" evidence="1">
    <location>
        <begin position="65"/>
        <end position="119"/>
    </location>
</feature>
<dbReference type="AlphaFoldDB" id="A0AAW2VML5"/>
<dbReference type="InterPro" id="IPR050951">
    <property type="entry name" value="Retrovirus_Pol_polyprotein"/>
</dbReference>
<sequence length="199" mass="22785">MMFSVVTTAVPTILDLFRHYYTNEADGRSLLNLLSTQTNPQLTFSASNGLVMFKDIIYIPDFDGLRRSLLTEFHDSTIGGHLGVRATLARLAASFFWPGLPSDVKEFVWRCVICQTNKYNTQKALRTLQPLPIPRRVWEDLSMDFITHLPISAGKTVIWVVVDRLSKYAHFIGLPPSSQRHLSRRSFLELFVAYMVYLK</sequence>
<dbReference type="Gene3D" id="1.10.340.70">
    <property type="match status" value="1"/>
</dbReference>
<dbReference type="Pfam" id="PF17921">
    <property type="entry name" value="Integrase_H2C2"/>
    <property type="match status" value="1"/>
</dbReference>
<organism evidence="2">
    <name type="scientific">Sesamum radiatum</name>
    <name type="common">Black benniseed</name>
    <dbReference type="NCBI Taxonomy" id="300843"/>
    <lineage>
        <taxon>Eukaryota</taxon>
        <taxon>Viridiplantae</taxon>
        <taxon>Streptophyta</taxon>
        <taxon>Embryophyta</taxon>
        <taxon>Tracheophyta</taxon>
        <taxon>Spermatophyta</taxon>
        <taxon>Magnoliopsida</taxon>
        <taxon>eudicotyledons</taxon>
        <taxon>Gunneridae</taxon>
        <taxon>Pentapetalae</taxon>
        <taxon>asterids</taxon>
        <taxon>lamiids</taxon>
        <taxon>Lamiales</taxon>
        <taxon>Pedaliaceae</taxon>
        <taxon>Sesamum</taxon>
    </lineage>
</organism>
<accession>A0AAW2VML5</accession>
<dbReference type="GO" id="GO:0003676">
    <property type="term" value="F:nucleic acid binding"/>
    <property type="evidence" value="ECO:0007669"/>
    <property type="project" value="InterPro"/>
</dbReference>